<feature type="active site" description="Proton donor/acceptor" evidence="7">
    <location>
        <position position="245"/>
    </location>
</feature>
<dbReference type="CDD" id="cd16913">
    <property type="entry name" value="YkuD_like"/>
    <property type="match status" value="1"/>
</dbReference>
<dbReference type="GO" id="GO:0005576">
    <property type="term" value="C:extracellular region"/>
    <property type="evidence" value="ECO:0007669"/>
    <property type="project" value="TreeGrafter"/>
</dbReference>
<organism evidence="9 10">
    <name type="scientific">Lutibacter oceani</name>
    <dbReference type="NCBI Taxonomy" id="1853311"/>
    <lineage>
        <taxon>Bacteria</taxon>
        <taxon>Pseudomonadati</taxon>
        <taxon>Bacteroidota</taxon>
        <taxon>Flavobacteriia</taxon>
        <taxon>Flavobacteriales</taxon>
        <taxon>Flavobacteriaceae</taxon>
        <taxon>Lutibacter</taxon>
    </lineage>
</organism>
<dbReference type="InterPro" id="IPR050979">
    <property type="entry name" value="LD-transpeptidase"/>
</dbReference>
<feature type="domain" description="L,D-TPase catalytic" evidence="8">
    <location>
        <begin position="141"/>
        <end position="285"/>
    </location>
</feature>
<dbReference type="Gene3D" id="2.40.440.10">
    <property type="entry name" value="L,D-transpeptidase catalytic domain-like"/>
    <property type="match status" value="1"/>
</dbReference>
<sequence length="311" mass="36276">MISFKMILKSVVFILLFSTFILKSVNKNLIPNNLGRNYTKLDSFKSVLVTRNIQIKNYFNYLDSLIKSINNKSNLPLTEHILVRYNPWIIDTLLNTDYYTMMEKDSFVYNQKELIVLRKGIKILIPDSLEIEKLIKTFSSTFLDINIPEYKLRIFQDSLLLYEFPIRVGRNERKYLKMGDRVTNLKTINGIGKIVDHVKNPDYYNPANGRQYFVTRRDDDKITKLPQIPWLVTEINGVRNGQLIHPTTNPKTLNKAYSNGCIGTKEGDAWVIYYYAPINTKVNIRYDLLNINKQGDTISLKNIYGIKQLIN</sequence>
<dbReference type="GO" id="GO:0071555">
    <property type="term" value="P:cell wall organization"/>
    <property type="evidence" value="ECO:0007669"/>
    <property type="project" value="UniProtKB-UniRule"/>
</dbReference>
<evidence type="ECO:0000313" key="9">
    <source>
        <dbReference type="EMBL" id="REE81624.1"/>
    </source>
</evidence>
<evidence type="ECO:0000256" key="4">
    <source>
        <dbReference type="ARBA" id="ARBA00022960"/>
    </source>
</evidence>
<evidence type="ECO:0000313" key="10">
    <source>
        <dbReference type="Proteomes" id="UP000256429"/>
    </source>
</evidence>
<keyword evidence="4 7" id="KW-0133">Cell shape</keyword>
<gene>
    <name evidence="9" type="ORF">BX611_1159</name>
</gene>
<protein>
    <submittedName>
        <fullName evidence="9">L,D-transpeptidase ErfK/SrfK</fullName>
    </submittedName>
</protein>
<evidence type="ECO:0000259" key="8">
    <source>
        <dbReference type="PROSITE" id="PS52029"/>
    </source>
</evidence>
<evidence type="ECO:0000256" key="1">
    <source>
        <dbReference type="ARBA" id="ARBA00004752"/>
    </source>
</evidence>
<dbReference type="InterPro" id="IPR005490">
    <property type="entry name" value="LD_TPept_cat_dom"/>
</dbReference>
<dbReference type="EMBL" id="QTTQ01000010">
    <property type="protein sequence ID" value="REE81624.1"/>
    <property type="molecule type" value="Genomic_DNA"/>
</dbReference>
<dbReference type="GO" id="GO:0008360">
    <property type="term" value="P:regulation of cell shape"/>
    <property type="evidence" value="ECO:0007669"/>
    <property type="project" value="UniProtKB-UniRule"/>
</dbReference>
<feature type="active site" description="Nucleophile" evidence="7">
    <location>
        <position position="261"/>
    </location>
</feature>
<dbReference type="InterPro" id="IPR038063">
    <property type="entry name" value="Transpep_catalytic_dom"/>
</dbReference>
<keyword evidence="10" id="KW-1185">Reference proteome</keyword>
<reference evidence="9 10" key="1">
    <citation type="submission" date="2018-08" db="EMBL/GenBank/DDBJ databases">
        <title>Genomic Encyclopedia of Type Strains, Phase III (KMG-III): the genomes of soil and plant-associated and newly described type strains.</title>
        <authorList>
            <person name="Whitman W."/>
        </authorList>
    </citation>
    <scope>NUCLEOTIDE SEQUENCE [LARGE SCALE GENOMIC DNA]</scope>
    <source>
        <strain evidence="9 10">325-5</strain>
    </source>
</reference>
<evidence type="ECO:0000256" key="3">
    <source>
        <dbReference type="ARBA" id="ARBA00022679"/>
    </source>
</evidence>
<evidence type="ECO:0000256" key="5">
    <source>
        <dbReference type="ARBA" id="ARBA00022984"/>
    </source>
</evidence>
<name>A0A3D9RVQ3_9FLAO</name>
<dbReference type="GO" id="GO:0071972">
    <property type="term" value="F:peptidoglycan L,D-transpeptidase activity"/>
    <property type="evidence" value="ECO:0007669"/>
    <property type="project" value="TreeGrafter"/>
</dbReference>
<dbReference type="Proteomes" id="UP000256429">
    <property type="component" value="Unassembled WGS sequence"/>
</dbReference>
<accession>A0A3D9RVQ3</accession>
<dbReference type="PANTHER" id="PTHR30582">
    <property type="entry name" value="L,D-TRANSPEPTIDASE"/>
    <property type="match status" value="1"/>
</dbReference>
<keyword evidence="6 7" id="KW-0961">Cell wall biogenesis/degradation</keyword>
<dbReference type="PANTHER" id="PTHR30582:SF2">
    <property type="entry name" value="L,D-TRANSPEPTIDASE YCIB-RELATED"/>
    <property type="match status" value="1"/>
</dbReference>
<comment type="pathway">
    <text evidence="1 7">Cell wall biogenesis; peptidoglycan biosynthesis.</text>
</comment>
<proteinExistence type="inferred from homology"/>
<dbReference type="PROSITE" id="PS52029">
    <property type="entry name" value="LD_TPASE"/>
    <property type="match status" value="1"/>
</dbReference>
<dbReference type="OrthoDB" id="9787225at2"/>
<dbReference type="SUPFAM" id="SSF141523">
    <property type="entry name" value="L,D-transpeptidase catalytic domain-like"/>
    <property type="match status" value="1"/>
</dbReference>
<evidence type="ECO:0000256" key="2">
    <source>
        <dbReference type="ARBA" id="ARBA00005992"/>
    </source>
</evidence>
<dbReference type="Pfam" id="PF03734">
    <property type="entry name" value="YkuD"/>
    <property type="match status" value="1"/>
</dbReference>
<evidence type="ECO:0000256" key="7">
    <source>
        <dbReference type="PROSITE-ProRule" id="PRU01373"/>
    </source>
</evidence>
<keyword evidence="3" id="KW-0808">Transferase</keyword>
<evidence type="ECO:0000256" key="6">
    <source>
        <dbReference type="ARBA" id="ARBA00023316"/>
    </source>
</evidence>
<dbReference type="GO" id="GO:0018104">
    <property type="term" value="P:peptidoglycan-protein cross-linking"/>
    <property type="evidence" value="ECO:0007669"/>
    <property type="project" value="TreeGrafter"/>
</dbReference>
<comment type="similarity">
    <text evidence="2">Belongs to the YkuD family.</text>
</comment>
<keyword evidence="5 7" id="KW-0573">Peptidoglycan synthesis</keyword>
<comment type="caution">
    <text evidence="9">The sequence shown here is derived from an EMBL/GenBank/DDBJ whole genome shotgun (WGS) entry which is preliminary data.</text>
</comment>
<dbReference type="UniPathway" id="UPA00219"/>
<dbReference type="AlphaFoldDB" id="A0A3D9RVQ3"/>
<dbReference type="GO" id="GO:0016740">
    <property type="term" value="F:transferase activity"/>
    <property type="evidence" value="ECO:0007669"/>
    <property type="project" value="UniProtKB-KW"/>
</dbReference>